<keyword evidence="2" id="KW-0560">Oxidoreductase</keyword>
<feature type="compositionally biased region" description="Low complexity" evidence="4">
    <location>
        <begin position="431"/>
        <end position="441"/>
    </location>
</feature>
<protein>
    <recommendedName>
        <fullName evidence="5">HTH CENPB-type domain-containing protein</fullName>
    </recommendedName>
</protein>
<comment type="caution">
    <text evidence="6">The sequence shown here is derived from an EMBL/GenBank/DDBJ whole genome shotgun (WGS) entry which is preliminary data.</text>
</comment>
<feature type="region of interest" description="Disordered" evidence="4">
    <location>
        <begin position="401"/>
        <end position="442"/>
    </location>
</feature>
<proteinExistence type="predicted"/>
<dbReference type="CDD" id="cd05325">
    <property type="entry name" value="carb_red_sniffer_like_SDR_c"/>
    <property type="match status" value="1"/>
</dbReference>
<reference evidence="6" key="1">
    <citation type="submission" date="2021-01" db="EMBL/GenBank/DDBJ databases">
        <title>Phytophthora aleatoria, a newly-described species from Pinus radiata is distinct from Phytophthora cactorum isolates based on comparative genomics.</title>
        <authorList>
            <person name="Mcdougal R."/>
            <person name="Panda P."/>
            <person name="Williams N."/>
            <person name="Studholme D.J."/>
        </authorList>
    </citation>
    <scope>NUCLEOTIDE SEQUENCE</scope>
    <source>
        <strain evidence="6">NZFS 4037</strain>
    </source>
</reference>
<keyword evidence="1" id="KW-0521">NADP</keyword>
<gene>
    <name evidence="6" type="ORF">JG688_00002916</name>
</gene>
<dbReference type="PROSITE" id="PS51253">
    <property type="entry name" value="HTH_CENPB"/>
    <property type="match status" value="1"/>
</dbReference>
<keyword evidence="3" id="KW-0238">DNA-binding</keyword>
<dbReference type="SMART" id="SM00674">
    <property type="entry name" value="CENPB"/>
    <property type="match status" value="1"/>
</dbReference>
<dbReference type="Pfam" id="PF03221">
    <property type="entry name" value="HTH_Tnp_Tc5"/>
    <property type="match status" value="1"/>
</dbReference>
<dbReference type="GO" id="GO:0003677">
    <property type="term" value="F:DNA binding"/>
    <property type="evidence" value="ECO:0007669"/>
    <property type="project" value="UniProtKB-KW"/>
</dbReference>
<feature type="domain" description="HTH CENPB-type" evidence="5">
    <location>
        <begin position="303"/>
        <end position="375"/>
    </location>
</feature>
<evidence type="ECO:0000256" key="4">
    <source>
        <dbReference type="SAM" id="MobiDB-lite"/>
    </source>
</evidence>
<keyword evidence="7" id="KW-1185">Reference proteome</keyword>
<dbReference type="Proteomes" id="UP000709295">
    <property type="component" value="Unassembled WGS sequence"/>
</dbReference>
<organism evidence="6 7">
    <name type="scientific">Phytophthora aleatoria</name>
    <dbReference type="NCBI Taxonomy" id="2496075"/>
    <lineage>
        <taxon>Eukaryota</taxon>
        <taxon>Sar</taxon>
        <taxon>Stramenopiles</taxon>
        <taxon>Oomycota</taxon>
        <taxon>Peronosporomycetes</taxon>
        <taxon>Peronosporales</taxon>
        <taxon>Peronosporaceae</taxon>
        <taxon>Phytophthora</taxon>
    </lineage>
</organism>
<dbReference type="EMBL" id="JAENGY010000082">
    <property type="protein sequence ID" value="KAG6974740.1"/>
    <property type="molecule type" value="Genomic_DNA"/>
</dbReference>
<dbReference type="InterPro" id="IPR006600">
    <property type="entry name" value="HTH_CenpB_DNA-bd_dom"/>
</dbReference>
<dbReference type="AlphaFoldDB" id="A0A8J5IUW4"/>
<dbReference type="Pfam" id="PF00106">
    <property type="entry name" value="adh_short"/>
    <property type="match status" value="2"/>
</dbReference>
<evidence type="ECO:0000259" key="5">
    <source>
        <dbReference type="PROSITE" id="PS51253"/>
    </source>
</evidence>
<sequence length="676" mass="73432">MATKTVLITGSNRGIGLAFAQHYIKQGWNVIATARNVDTAKELKNLKPWKILALDTGDEQSILAVANALDGVAVDLLINNSGISIGGGLDVTTKEDMMRQFEVNTVGPFLLTRALLSNLRLAVAAHGQAFVAQITSRMGSIADNGSGGSYGYRASKTTLNMVTQSLALDLQSEKIGCLLLHPGYVNTAIVNYTGTVETEDSVAGMVRIIERAKLGDKLVMFHFEKGDALPCKYRAPVKMVQWMTVAQKFELIQKHRQNPSLSTRKLALWAHEAFNLPTGPTAATVSRVLKSAEEIEDKQRHGITRKGHGVSCPELDVALKLYVDSCVQNHMHLTRRLLVDKAREILTTIPDAPTLNLSDGWLTSFMRRHGMGLRPRSLQTDGEGGDAEIQFEPMVSTRIQVAASSSRPGGRRATSSTPRRARPTQLGLVSTPTPATQAPAPVYTGPKRTVLITGADNSTGMAFVQHYMKEGWDVIAACPEGEMCFKVMQLSPWKVVAMDPGYKESVDAAVEALNDVPIDLLVNNARLFTKGYMHSTTPEDCIRQYEVNALGPFIVSRALLQNLRLGVRDRGMAFVANVSSRVGSISENLAGGSYGFRASMSALHMFTKTLVADFLPHKIGCVLLHSGIEDKPDGVPSSADVRPEESVAGMAQVIARTRLGEPLHLRHFGNGDAINW</sequence>
<evidence type="ECO:0000256" key="3">
    <source>
        <dbReference type="ARBA" id="ARBA00023125"/>
    </source>
</evidence>
<dbReference type="PANTHER" id="PTHR43544:SF7">
    <property type="entry name" value="NADB-LER2"/>
    <property type="match status" value="1"/>
</dbReference>
<accession>A0A8J5IUW4</accession>
<name>A0A8J5IUW4_9STRA</name>
<evidence type="ECO:0000313" key="6">
    <source>
        <dbReference type="EMBL" id="KAG6974740.1"/>
    </source>
</evidence>
<dbReference type="InterPro" id="IPR002347">
    <property type="entry name" value="SDR_fam"/>
</dbReference>
<evidence type="ECO:0000256" key="2">
    <source>
        <dbReference type="ARBA" id="ARBA00023002"/>
    </source>
</evidence>
<evidence type="ECO:0000313" key="7">
    <source>
        <dbReference type="Proteomes" id="UP000709295"/>
    </source>
</evidence>
<dbReference type="InterPro" id="IPR051468">
    <property type="entry name" value="Fungal_SecMetab_SDRs"/>
</dbReference>
<dbReference type="GO" id="GO:0005737">
    <property type="term" value="C:cytoplasm"/>
    <property type="evidence" value="ECO:0007669"/>
    <property type="project" value="TreeGrafter"/>
</dbReference>
<dbReference type="PANTHER" id="PTHR43544">
    <property type="entry name" value="SHORT-CHAIN DEHYDROGENASE/REDUCTASE"/>
    <property type="match status" value="1"/>
</dbReference>
<dbReference type="GO" id="GO:0016491">
    <property type="term" value="F:oxidoreductase activity"/>
    <property type="evidence" value="ECO:0007669"/>
    <property type="project" value="UniProtKB-KW"/>
</dbReference>
<evidence type="ECO:0000256" key="1">
    <source>
        <dbReference type="ARBA" id="ARBA00022857"/>
    </source>
</evidence>